<dbReference type="eggNOG" id="ENOG502ZCKV">
    <property type="taxonomic scope" value="Bacteria"/>
</dbReference>
<proteinExistence type="predicted"/>
<keyword evidence="1 2" id="KW-0732">Signal</keyword>
<reference evidence="4 5" key="1">
    <citation type="submission" date="2016-10" db="EMBL/GenBank/DDBJ databases">
        <authorList>
            <person name="de Groot N.N."/>
        </authorList>
    </citation>
    <scope>NUCLEOTIDE SEQUENCE [LARGE SCALE GENOMIC DNA]</scope>
    <source>
        <strain evidence="4 5">CGMCC 1.3801</strain>
    </source>
</reference>
<feature type="domain" description="Secretion system C-terminal sorting" evidence="3">
    <location>
        <begin position="161"/>
        <end position="221"/>
    </location>
</feature>
<accession>A0A1G4V7N4</accession>
<evidence type="ECO:0000256" key="2">
    <source>
        <dbReference type="SAM" id="SignalP"/>
    </source>
</evidence>
<sequence>MKKLFLFLAVIVFFTVEAQTVTFNGCHTLFENQDYIFTLETTDASGRNVYSTAPVDGNQSCGGLGTCEFKILWSAANSRWEFIADSGNGDFVNPHLIYYNTSASTPNPPDLTLGTWVEHTAVTSSDCGGNLTTGNASLSGSVQSTVLGVDSFLGAAKGIVLYPNPAEDMITLVTKEPLDSFSVFTMQGQMVMKVKSSNVADITMLQRGVYFIRLNTNEGVQVLNFIKK</sequence>
<organism evidence="4 5">
    <name type="scientific">Flavobacterium saliperosum</name>
    <dbReference type="NCBI Taxonomy" id="329186"/>
    <lineage>
        <taxon>Bacteria</taxon>
        <taxon>Pseudomonadati</taxon>
        <taxon>Bacteroidota</taxon>
        <taxon>Flavobacteriia</taxon>
        <taxon>Flavobacteriales</taxon>
        <taxon>Flavobacteriaceae</taxon>
        <taxon>Flavobacterium</taxon>
    </lineage>
</organism>
<feature type="chain" id="PRO_5010360392" evidence="2">
    <location>
        <begin position="19"/>
        <end position="228"/>
    </location>
</feature>
<name>A0A1G4V7N4_9FLAO</name>
<dbReference type="STRING" id="329186.SAMN02927925_00519"/>
<dbReference type="Proteomes" id="UP000182124">
    <property type="component" value="Unassembled WGS sequence"/>
</dbReference>
<feature type="signal peptide" evidence="2">
    <location>
        <begin position="1"/>
        <end position="18"/>
    </location>
</feature>
<dbReference type="NCBIfam" id="TIGR04183">
    <property type="entry name" value="Por_Secre_tail"/>
    <property type="match status" value="1"/>
</dbReference>
<evidence type="ECO:0000259" key="3">
    <source>
        <dbReference type="Pfam" id="PF18962"/>
    </source>
</evidence>
<evidence type="ECO:0000313" key="5">
    <source>
        <dbReference type="Proteomes" id="UP000182124"/>
    </source>
</evidence>
<dbReference type="AlphaFoldDB" id="A0A1G4V7N4"/>
<dbReference type="RefSeq" id="WP_023575563.1">
    <property type="nucleotide sequence ID" value="NZ_CBCSBQ010000005.1"/>
</dbReference>
<evidence type="ECO:0000256" key="1">
    <source>
        <dbReference type="ARBA" id="ARBA00022729"/>
    </source>
</evidence>
<dbReference type="InterPro" id="IPR026444">
    <property type="entry name" value="Secre_tail"/>
</dbReference>
<evidence type="ECO:0000313" key="4">
    <source>
        <dbReference type="EMBL" id="SCX02506.1"/>
    </source>
</evidence>
<dbReference type="Pfam" id="PF18962">
    <property type="entry name" value="Por_Secre_tail"/>
    <property type="match status" value="1"/>
</dbReference>
<dbReference type="EMBL" id="FMTY01000001">
    <property type="protein sequence ID" value="SCX02506.1"/>
    <property type="molecule type" value="Genomic_DNA"/>
</dbReference>
<gene>
    <name evidence="4" type="ORF">SAMN02927925_00519</name>
</gene>
<protein>
    <submittedName>
        <fullName evidence="4">Por secretion system C-terminal sorting domain-containing protein</fullName>
    </submittedName>
</protein>